<comment type="caution">
    <text evidence="1">The sequence shown here is derived from an EMBL/GenBank/DDBJ whole genome shotgun (WGS) entry which is preliminary data.</text>
</comment>
<sequence>TINPPTQKNRSKATTQKPPLPLPPKTQPLSLRLTSREFGKYTTYRLNKQGSNYLLRETNRAYQEELTSQSPLIHHGDASQLRKQYVDNNPFTATRKYYYRAISA</sequence>
<organism evidence="1 2">
    <name type="scientific">Cetraspora pellucida</name>
    <dbReference type="NCBI Taxonomy" id="1433469"/>
    <lineage>
        <taxon>Eukaryota</taxon>
        <taxon>Fungi</taxon>
        <taxon>Fungi incertae sedis</taxon>
        <taxon>Mucoromycota</taxon>
        <taxon>Glomeromycotina</taxon>
        <taxon>Glomeromycetes</taxon>
        <taxon>Diversisporales</taxon>
        <taxon>Gigasporaceae</taxon>
        <taxon>Cetraspora</taxon>
    </lineage>
</organism>
<reference evidence="1" key="1">
    <citation type="submission" date="2021-06" db="EMBL/GenBank/DDBJ databases">
        <authorList>
            <person name="Kallberg Y."/>
            <person name="Tangrot J."/>
            <person name="Rosling A."/>
        </authorList>
    </citation>
    <scope>NUCLEOTIDE SEQUENCE</scope>
    <source>
        <strain evidence="1">28 12/20/2015</strain>
    </source>
</reference>
<gene>
    <name evidence="1" type="ORF">SPELUC_LOCUS15477</name>
</gene>
<dbReference type="EMBL" id="CAJVPW010051341">
    <property type="protein sequence ID" value="CAG8766317.1"/>
    <property type="molecule type" value="Genomic_DNA"/>
</dbReference>
<accession>A0ACA9QVV7</accession>
<proteinExistence type="predicted"/>
<evidence type="ECO:0000313" key="2">
    <source>
        <dbReference type="Proteomes" id="UP000789366"/>
    </source>
</evidence>
<dbReference type="Proteomes" id="UP000789366">
    <property type="component" value="Unassembled WGS sequence"/>
</dbReference>
<keyword evidence="2" id="KW-1185">Reference proteome</keyword>
<feature type="non-terminal residue" evidence="1">
    <location>
        <position position="1"/>
    </location>
</feature>
<name>A0ACA9QVV7_9GLOM</name>
<protein>
    <submittedName>
        <fullName evidence="1">13514_t:CDS:1</fullName>
    </submittedName>
</protein>
<evidence type="ECO:0000313" key="1">
    <source>
        <dbReference type="EMBL" id="CAG8766317.1"/>
    </source>
</evidence>